<protein>
    <submittedName>
        <fullName evidence="7">Lipid A biosynthesis (Lauroyl) acyltransferase</fullName>
    </submittedName>
</protein>
<dbReference type="EMBL" id="BANJ01000033">
    <property type="protein sequence ID" value="GAN99927.1"/>
    <property type="molecule type" value="Genomic_DNA"/>
</dbReference>
<name>A0A0D6Q8R9_KOMXY</name>
<keyword evidence="2" id="KW-1003">Cell membrane</keyword>
<keyword evidence="6 7" id="KW-0012">Acyltransferase</keyword>
<dbReference type="RefSeq" id="WP_048856389.1">
    <property type="nucleotide sequence ID" value="NZ_BANJ01000033.1"/>
</dbReference>
<gene>
    <name evidence="7" type="ORF">Gxy13693_033_101</name>
</gene>
<evidence type="ECO:0000256" key="4">
    <source>
        <dbReference type="ARBA" id="ARBA00022679"/>
    </source>
</evidence>
<dbReference type="GO" id="GO:0005886">
    <property type="term" value="C:plasma membrane"/>
    <property type="evidence" value="ECO:0007669"/>
    <property type="project" value="UniProtKB-SubCell"/>
</dbReference>
<reference evidence="7 8" key="1">
    <citation type="submission" date="2012-11" db="EMBL/GenBank/DDBJ databases">
        <title>Whole genome sequence of Gluconacetobacter xylinus NBRC 13693.</title>
        <authorList>
            <person name="Azuma Y."/>
            <person name="Higashiura N."/>
            <person name="Hirakawa H."/>
            <person name="Matsushita K."/>
        </authorList>
    </citation>
    <scope>NUCLEOTIDE SEQUENCE [LARGE SCALE GENOMIC DNA]</scope>
    <source>
        <strain evidence="7 8">NBRC 13693</strain>
    </source>
</reference>
<evidence type="ECO:0000313" key="8">
    <source>
        <dbReference type="Proteomes" id="UP000032683"/>
    </source>
</evidence>
<accession>A0A0D6Q8R9</accession>
<dbReference type="PANTHER" id="PTHR30606:SF9">
    <property type="entry name" value="LIPID A BIOSYNTHESIS LAUROYLTRANSFERASE"/>
    <property type="match status" value="1"/>
</dbReference>
<dbReference type="Pfam" id="PF03279">
    <property type="entry name" value="Lip_A_acyltrans"/>
    <property type="match status" value="1"/>
</dbReference>
<evidence type="ECO:0000256" key="5">
    <source>
        <dbReference type="ARBA" id="ARBA00023136"/>
    </source>
</evidence>
<dbReference type="AlphaFoldDB" id="A0A0D6Q8R9"/>
<sequence length="310" mass="34307">MTAPIPSRPTRQMHLEAAFVRGLLAIFRRIGPVRASNLGGFLCRMVGPRLPVSRIADANLRMAMPELDAAMRRRVIRDMWDNIGRNAGEFPHLSTLPRNPASGPGWDVVGEEHLQAQAARGGPTIFVSGHIGNWEMLPPAVARYGLPFSSFYRAPNNPLVDRILCDLRDAAMGQPVPLFAKGARGARSALAHILKGGHLGMLVDQKMNDGVAARFFGLPAMTAGAMAAMAIKLRCPVIPGYVERLGPARLRIHVHPPLDLPDSGDRTQDQMELTQMVNDRIEGTIRQHPGSWLWLHRRWNRHLPKNKINK</sequence>
<evidence type="ECO:0000256" key="6">
    <source>
        <dbReference type="ARBA" id="ARBA00023315"/>
    </source>
</evidence>
<comment type="caution">
    <text evidence="7">The sequence shown here is derived from an EMBL/GenBank/DDBJ whole genome shotgun (WGS) entry which is preliminary data.</text>
</comment>
<dbReference type="GO" id="GO:0009247">
    <property type="term" value="P:glycolipid biosynthetic process"/>
    <property type="evidence" value="ECO:0007669"/>
    <property type="project" value="UniProtKB-ARBA"/>
</dbReference>
<comment type="subcellular location">
    <subcellularLocation>
        <location evidence="1">Cell inner membrane</location>
    </subcellularLocation>
</comment>
<evidence type="ECO:0000256" key="2">
    <source>
        <dbReference type="ARBA" id="ARBA00022475"/>
    </source>
</evidence>
<evidence type="ECO:0000313" key="7">
    <source>
        <dbReference type="EMBL" id="GAN99927.1"/>
    </source>
</evidence>
<proteinExistence type="predicted"/>
<dbReference type="CDD" id="cd07984">
    <property type="entry name" value="LPLAT_LABLAT-like"/>
    <property type="match status" value="1"/>
</dbReference>
<evidence type="ECO:0000256" key="3">
    <source>
        <dbReference type="ARBA" id="ARBA00022519"/>
    </source>
</evidence>
<keyword evidence="3" id="KW-0997">Cell inner membrane</keyword>
<dbReference type="Proteomes" id="UP000032683">
    <property type="component" value="Unassembled WGS sequence"/>
</dbReference>
<organism evidence="7 8">
    <name type="scientific">Komagataeibacter xylinus NBRC 13693</name>
    <dbReference type="NCBI Taxonomy" id="1234668"/>
    <lineage>
        <taxon>Bacteria</taxon>
        <taxon>Pseudomonadati</taxon>
        <taxon>Pseudomonadota</taxon>
        <taxon>Alphaproteobacteria</taxon>
        <taxon>Acetobacterales</taxon>
        <taxon>Acetobacteraceae</taxon>
        <taxon>Komagataeibacter</taxon>
    </lineage>
</organism>
<dbReference type="InterPro" id="IPR004960">
    <property type="entry name" value="LipA_acyltrans"/>
</dbReference>
<dbReference type="PANTHER" id="PTHR30606">
    <property type="entry name" value="LIPID A BIOSYNTHESIS LAUROYL ACYLTRANSFERASE"/>
    <property type="match status" value="1"/>
</dbReference>
<dbReference type="GO" id="GO:0016746">
    <property type="term" value="F:acyltransferase activity"/>
    <property type="evidence" value="ECO:0007669"/>
    <property type="project" value="UniProtKB-KW"/>
</dbReference>
<evidence type="ECO:0000256" key="1">
    <source>
        <dbReference type="ARBA" id="ARBA00004533"/>
    </source>
</evidence>
<keyword evidence="5" id="KW-0472">Membrane</keyword>
<keyword evidence="4 7" id="KW-0808">Transferase</keyword>